<accession>A0AAE9ZB22</accession>
<reference evidence="12" key="1">
    <citation type="submission" date="2023-02" db="EMBL/GenBank/DDBJ databases">
        <title>Genome sequence of Hyphococcus flavus.</title>
        <authorList>
            <person name="Rong J.-C."/>
            <person name="Zhao Q."/>
            <person name="Yi M."/>
            <person name="Wu J.-Y."/>
        </authorList>
    </citation>
    <scope>NUCLEOTIDE SEQUENCE</scope>
    <source>
        <strain evidence="12">MCCC 1K03223</strain>
    </source>
</reference>
<dbReference type="InterPro" id="IPR036676">
    <property type="entry name" value="PurM-like_C_sf"/>
</dbReference>
<dbReference type="RefSeq" id="WP_274492982.1">
    <property type="nucleotide sequence ID" value="NZ_CP118166.1"/>
</dbReference>
<keyword evidence="4 8" id="KW-0547">Nucleotide-binding</keyword>
<dbReference type="EMBL" id="CP118166">
    <property type="protein sequence ID" value="WDI31159.1"/>
    <property type="molecule type" value="Genomic_DNA"/>
</dbReference>
<dbReference type="SUPFAM" id="SSF56042">
    <property type="entry name" value="PurM C-terminal domain-like"/>
    <property type="match status" value="2"/>
</dbReference>
<organism evidence="12 13">
    <name type="scientific">Hyphococcus flavus</name>
    <dbReference type="NCBI Taxonomy" id="1866326"/>
    <lineage>
        <taxon>Bacteria</taxon>
        <taxon>Pseudomonadati</taxon>
        <taxon>Pseudomonadota</taxon>
        <taxon>Alphaproteobacteria</taxon>
        <taxon>Parvularculales</taxon>
        <taxon>Parvularculaceae</taxon>
        <taxon>Hyphococcus</taxon>
    </lineage>
</organism>
<evidence type="ECO:0000256" key="5">
    <source>
        <dbReference type="ARBA" id="ARBA00022755"/>
    </source>
</evidence>
<dbReference type="GO" id="GO:0000287">
    <property type="term" value="F:magnesium ion binding"/>
    <property type="evidence" value="ECO:0007669"/>
    <property type="project" value="UniProtKB-UniRule"/>
</dbReference>
<dbReference type="GO" id="GO:0005737">
    <property type="term" value="C:cytoplasm"/>
    <property type="evidence" value="ECO:0007669"/>
    <property type="project" value="UniProtKB-SubCell"/>
</dbReference>
<dbReference type="Proteomes" id="UP001214043">
    <property type="component" value="Chromosome"/>
</dbReference>
<feature type="binding site" evidence="8">
    <location>
        <position position="94"/>
    </location>
    <ligand>
        <name>Mg(2+)</name>
        <dbReference type="ChEBI" id="CHEBI:18420"/>
        <label>1</label>
    </ligand>
</feature>
<evidence type="ECO:0000256" key="8">
    <source>
        <dbReference type="HAMAP-Rule" id="MF_00420"/>
    </source>
</evidence>
<dbReference type="AlphaFoldDB" id="A0AAE9ZB22"/>
<evidence type="ECO:0000313" key="13">
    <source>
        <dbReference type="Proteomes" id="UP001214043"/>
    </source>
</evidence>
<feature type="binding site" evidence="8">
    <location>
        <begin position="95"/>
        <end position="98"/>
    </location>
    <ligand>
        <name>substrate</name>
    </ligand>
</feature>
<name>A0AAE9ZB22_9PROT</name>
<feature type="binding site" evidence="8">
    <location>
        <position position="241"/>
    </location>
    <ligand>
        <name>substrate</name>
    </ligand>
</feature>
<feature type="binding site" evidence="8">
    <location>
        <position position="269"/>
    </location>
    <ligand>
        <name>Mg(2+)</name>
        <dbReference type="ChEBI" id="CHEBI:18420"/>
        <label>2</label>
    </ligand>
</feature>
<keyword evidence="1 8" id="KW-0963">Cytoplasm</keyword>
<comment type="similarity">
    <text evidence="8">Belongs to the FGAMS family.</text>
</comment>
<sequence length="918" mass="97541">MTAITPEIVAEHGLNPEEYERIKTHMGREPNLVELGVFSVMWSEHCSYKSSRRHLKKLPTSAPWVVQGPGENAGVIDIGTDNDGVPLVAVFKMESHNHPSFIEPYQGAATGVGGIMRDVFTMGARPVANMNALRFGEMAHPKTRHLVAGVVGGIGGYGNCMGVPTVGGETNFDAGYNGNILVNAMTVGVAEKAKIFYSAARGAGNPVVYVGSKTGRDGIHGATMASAEFDDASEEKRPTVQVGDPFTEKLLLEACLELMASDAIVAIQDMGAAGLTSSSVEMAAKGAMLGEGGFELDLDYVPQREENMTAYEMMLSESQERMLMVLKPGREDAARAIFEKWGVDFAVIGVTTDTGRLVIKHQGETVADMPVPPLADDAPNYDRPYATLEKPAPLADPSVTYREAEAILKASGKSEAEMRAIAETLVSDRLSDAALIDGVGMSVSEGEARIYVRSKPEGVSFDGFEEAARNLATGGMIESAEVEQREEQLSLADAPGGDTMLTALARLMGTPDLCSRSWIWSQYDHTVMGDTVIHPGGDASLVRVHGTKRGLAVSTDVTPRYVKADPHEGGKQAVAETWRNICATGASPLAITNCLNFGNPERPEIMAQFVGAIEGIAEACEALNYPVISGNVSLYNETNSQAIPPTPAIGGVGVLEDVTKAVRVGGAEAGEELLAIGVTRGHLGQSLYLRDLFDIADGAPPPVDLEGERKTGELIRKLIDEGLVTACHDVADGGLIVAAAEMALSAGRGLNLTTPVKARKAAFWFGEDQGRYLVAAAPAAADTLLLKAAMAGVQASKIGRFGGPDITLDGKDAISLLDLSDIFEAALPDYMNAQTRKEAANMPMAADDIKKLIIDALPDAEIELEDLAGDNDHWRARITSSAFNGKSRVQQHQLVYRALKGRMGGELHALALETEAKE</sequence>
<dbReference type="Pfam" id="PF02769">
    <property type="entry name" value="AIRS_C"/>
    <property type="match status" value="2"/>
</dbReference>
<feature type="active site" evidence="8">
    <location>
        <position position="45"/>
    </location>
</feature>
<evidence type="ECO:0000313" key="12">
    <source>
        <dbReference type="EMBL" id="WDI31159.1"/>
    </source>
</evidence>
<dbReference type="GO" id="GO:0006189">
    <property type="term" value="P:'de novo' IMP biosynthetic process"/>
    <property type="evidence" value="ECO:0007669"/>
    <property type="project" value="UniProtKB-UniRule"/>
</dbReference>
<dbReference type="Gene3D" id="3.30.300.90">
    <property type="entry name" value="BolA-like"/>
    <property type="match status" value="1"/>
</dbReference>
<dbReference type="Gene3D" id="3.30.1330.10">
    <property type="entry name" value="PurM-like, N-terminal domain"/>
    <property type="match status" value="2"/>
</dbReference>
<feature type="binding site" evidence="8">
    <location>
        <begin position="317"/>
        <end position="319"/>
    </location>
    <ligand>
        <name>substrate</name>
    </ligand>
</feature>
<comment type="pathway">
    <text evidence="8">Purine metabolism; IMP biosynthesis via de novo pathway; 5-amino-1-(5-phospho-D-ribosyl)imidazole from N(2)-formyl-N(1)-(5-phospho-D-ribosyl)glycinamide: step 1/2.</text>
</comment>
<feature type="domain" description="PurM-like N-terminal" evidence="9">
    <location>
        <begin position="70"/>
        <end position="190"/>
    </location>
</feature>
<dbReference type="CDD" id="cd02204">
    <property type="entry name" value="PurL_repeat2"/>
    <property type="match status" value="1"/>
</dbReference>
<dbReference type="Pfam" id="PF18072">
    <property type="entry name" value="FGAR-AT_linker"/>
    <property type="match status" value="1"/>
</dbReference>
<comment type="caution">
    <text evidence="8">Lacks conserved residue(s) required for the propagation of feature annotation.</text>
</comment>
<dbReference type="CDD" id="cd02203">
    <property type="entry name" value="PurL_repeat1"/>
    <property type="match status" value="1"/>
</dbReference>
<feature type="binding site" evidence="8">
    <location>
        <position position="118"/>
    </location>
    <ligand>
        <name>Mg(2+)</name>
        <dbReference type="ChEBI" id="CHEBI:18420"/>
        <label>2</label>
    </ligand>
</feature>
<feature type="binding site" evidence="8">
    <location>
        <position position="48"/>
    </location>
    <ligand>
        <name>ATP</name>
        <dbReference type="ChEBI" id="CHEBI:30616"/>
    </ligand>
</feature>
<evidence type="ECO:0000256" key="1">
    <source>
        <dbReference type="ARBA" id="ARBA00022490"/>
    </source>
</evidence>
<feature type="binding site" evidence="8">
    <location>
        <position position="92"/>
    </location>
    <ligand>
        <name>ATP</name>
        <dbReference type="ChEBI" id="CHEBI:30616"/>
    </ligand>
</feature>
<comment type="subcellular location">
    <subcellularLocation>
        <location evidence="8">Cytoplasm</location>
    </subcellularLocation>
</comment>
<keyword evidence="7 8" id="KW-0460">Magnesium</keyword>
<dbReference type="InterPro" id="IPR010074">
    <property type="entry name" value="PRibForGlyAmidine_synth_PurL"/>
</dbReference>
<feature type="binding site" evidence="8">
    <location>
        <position position="630"/>
    </location>
    <ligand>
        <name>ATP</name>
        <dbReference type="ChEBI" id="CHEBI:30616"/>
    </ligand>
</feature>
<dbReference type="GO" id="GO:0004642">
    <property type="term" value="F:phosphoribosylformylglycinamidine synthase activity"/>
    <property type="evidence" value="ECO:0007669"/>
    <property type="project" value="UniProtKB-UniRule"/>
</dbReference>
<feature type="binding site" evidence="8">
    <location>
        <position position="633"/>
    </location>
    <ligand>
        <name>substrate</name>
    </ligand>
</feature>
<evidence type="ECO:0000256" key="7">
    <source>
        <dbReference type="ARBA" id="ARBA00022842"/>
    </source>
</evidence>
<dbReference type="SUPFAM" id="SSF82657">
    <property type="entry name" value="BolA-like"/>
    <property type="match status" value="1"/>
</dbReference>
<comment type="subunit">
    <text evidence="8">Monomer. Part of the FGAM synthase complex composed of 1 PurL, 1 PurQ and 2 PurS subunits.</text>
</comment>
<dbReference type="InterPro" id="IPR036921">
    <property type="entry name" value="PurM-like_N_sf"/>
</dbReference>
<dbReference type="KEGG" id="hfl:PUV54_14505"/>
<keyword evidence="6 8" id="KW-0067">ATP-binding</keyword>
<dbReference type="Gene3D" id="3.90.650.10">
    <property type="entry name" value="PurM-like C-terminal domain"/>
    <property type="match status" value="2"/>
</dbReference>
<dbReference type="EC" id="6.3.5.3" evidence="8"/>
<feature type="active site" description="Proton acceptor" evidence="8">
    <location>
        <position position="96"/>
    </location>
</feature>
<dbReference type="SUPFAM" id="SSF55326">
    <property type="entry name" value="PurM N-terminal domain-like"/>
    <property type="match status" value="2"/>
</dbReference>
<dbReference type="InterPro" id="IPR016188">
    <property type="entry name" value="PurM-like_N"/>
</dbReference>
<dbReference type="InterPro" id="IPR002634">
    <property type="entry name" value="BolA"/>
</dbReference>
<feature type="domain" description="PurM-like C-terminal" evidence="10">
    <location>
        <begin position="203"/>
        <end position="360"/>
    </location>
</feature>
<evidence type="ECO:0000256" key="4">
    <source>
        <dbReference type="ARBA" id="ARBA00022741"/>
    </source>
</evidence>
<keyword evidence="13" id="KW-1185">Reference proteome</keyword>
<evidence type="ECO:0000259" key="11">
    <source>
        <dbReference type="Pfam" id="PF18072"/>
    </source>
</evidence>
<evidence type="ECO:0000256" key="3">
    <source>
        <dbReference type="ARBA" id="ARBA00022723"/>
    </source>
</evidence>
<dbReference type="GO" id="GO:0005524">
    <property type="term" value="F:ATP binding"/>
    <property type="evidence" value="ECO:0007669"/>
    <property type="project" value="UniProtKB-UniRule"/>
</dbReference>
<evidence type="ECO:0000259" key="9">
    <source>
        <dbReference type="Pfam" id="PF00586"/>
    </source>
</evidence>
<dbReference type="InterPro" id="IPR041609">
    <property type="entry name" value="PurL_linker"/>
</dbReference>
<feature type="binding site" evidence="8">
    <location>
        <position position="631"/>
    </location>
    <ligand>
        <name>Mg(2+)</name>
        <dbReference type="ChEBI" id="CHEBI:18420"/>
        <label>1</label>
    </ligand>
</feature>
<comment type="catalytic activity">
    <reaction evidence="8">
        <text>N(2)-formyl-N(1)-(5-phospho-beta-D-ribosyl)glycinamide + L-glutamine + ATP + H2O = 2-formamido-N(1)-(5-O-phospho-beta-D-ribosyl)acetamidine + L-glutamate + ADP + phosphate + H(+)</text>
        <dbReference type="Rhea" id="RHEA:17129"/>
        <dbReference type="ChEBI" id="CHEBI:15377"/>
        <dbReference type="ChEBI" id="CHEBI:15378"/>
        <dbReference type="ChEBI" id="CHEBI:29985"/>
        <dbReference type="ChEBI" id="CHEBI:30616"/>
        <dbReference type="ChEBI" id="CHEBI:43474"/>
        <dbReference type="ChEBI" id="CHEBI:58359"/>
        <dbReference type="ChEBI" id="CHEBI:147286"/>
        <dbReference type="ChEBI" id="CHEBI:147287"/>
        <dbReference type="ChEBI" id="CHEBI:456216"/>
        <dbReference type="EC" id="6.3.5.3"/>
    </reaction>
</comment>
<feature type="binding site" evidence="8">
    <location>
        <position position="593"/>
    </location>
    <ligand>
        <name>ATP</name>
        <dbReference type="ChEBI" id="CHEBI:30616"/>
    </ligand>
</feature>
<keyword evidence="5 8" id="KW-0658">Purine biosynthesis</keyword>
<dbReference type="InterPro" id="IPR010918">
    <property type="entry name" value="PurM-like_C_dom"/>
</dbReference>
<dbReference type="PANTHER" id="PTHR43555:SF1">
    <property type="entry name" value="PHOSPHORIBOSYLFORMYLGLYCINAMIDINE SYNTHASE SUBUNIT PURL"/>
    <property type="match status" value="1"/>
</dbReference>
<protein>
    <recommendedName>
        <fullName evidence="8">Phosphoribosylformylglycinamidine synthase subunit PurL</fullName>
        <shortName evidence="8">FGAM synthase</shortName>
        <ecNumber evidence="8">6.3.5.3</ecNumber>
    </recommendedName>
    <alternativeName>
        <fullName evidence="8">Formylglycinamide ribonucleotide amidotransferase subunit II</fullName>
        <shortName evidence="8">FGAR amidotransferase II</shortName>
        <shortName evidence="8">FGAR-AT II</shortName>
    </alternativeName>
    <alternativeName>
        <fullName evidence="8">Glutamine amidotransferase PurL</fullName>
    </alternativeName>
    <alternativeName>
        <fullName evidence="8">Phosphoribosylformylglycinamidine synthase subunit II</fullName>
    </alternativeName>
</protein>
<comment type="function">
    <text evidence="8">Part of the phosphoribosylformylglycinamidine synthase complex involved in the purines biosynthetic pathway. Catalyzes the ATP-dependent conversion of formylglycinamide ribonucleotide (FGAR) and glutamine to yield formylglycinamidine ribonucleotide (FGAM) and glutamate. The FGAM synthase complex is composed of three subunits. PurQ produces an ammonia molecule by converting glutamine to glutamate. PurL transfers the ammonia molecule to FGAR to form FGAM in an ATP-dependent manner. PurS interacts with PurQ and PurL and is thought to assist in the transfer of the ammonia molecule from PurQ to PurL.</text>
</comment>
<evidence type="ECO:0000256" key="6">
    <source>
        <dbReference type="ARBA" id="ARBA00022840"/>
    </source>
</evidence>
<feature type="domain" description="PurM-like C-terminal" evidence="10">
    <location>
        <begin position="669"/>
        <end position="802"/>
    </location>
</feature>
<dbReference type="InterPro" id="IPR036065">
    <property type="entry name" value="BolA-like_sf"/>
</dbReference>
<keyword evidence="3 8" id="KW-0479">Metal-binding</keyword>
<dbReference type="PANTHER" id="PTHR43555">
    <property type="entry name" value="PHOSPHORIBOSYLFORMYLGLYCINAMIDINE SYNTHASE SUBUNIT PURL"/>
    <property type="match status" value="1"/>
</dbReference>
<dbReference type="Pfam" id="PF00586">
    <property type="entry name" value="AIRS"/>
    <property type="match status" value="2"/>
</dbReference>
<dbReference type="FunFam" id="3.30.1330.10:FF:000004">
    <property type="entry name" value="Phosphoribosylformylglycinamidine synthase subunit PurL"/>
    <property type="match status" value="1"/>
</dbReference>
<dbReference type="NCBIfam" id="TIGR01736">
    <property type="entry name" value="FGAM_synth_II"/>
    <property type="match status" value="1"/>
</dbReference>
<evidence type="ECO:0000256" key="2">
    <source>
        <dbReference type="ARBA" id="ARBA00022598"/>
    </source>
</evidence>
<evidence type="ECO:0000259" key="10">
    <source>
        <dbReference type="Pfam" id="PF02769"/>
    </source>
</evidence>
<proteinExistence type="inferred from homology"/>
<gene>
    <name evidence="8 12" type="primary">purL</name>
    <name evidence="12" type="ORF">PUV54_14505</name>
</gene>
<feature type="domain" description="Phosphoribosylformylglycinamidine synthase linker" evidence="11">
    <location>
        <begin position="11"/>
        <end position="49"/>
    </location>
</feature>
<dbReference type="Pfam" id="PF01722">
    <property type="entry name" value="BolA"/>
    <property type="match status" value="1"/>
</dbReference>
<keyword evidence="2 8" id="KW-0436">Ligase</keyword>
<feature type="binding site" evidence="8">
    <location>
        <position position="117"/>
    </location>
    <ligand>
        <name>substrate</name>
    </ligand>
</feature>
<feature type="domain" description="PurM-like N-terminal" evidence="9">
    <location>
        <begin position="536"/>
        <end position="654"/>
    </location>
</feature>
<dbReference type="HAMAP" id="MF_00420">
    <property type="entry name" value="PurL_2"/>
    <property type="match status" value="1"/>
</dbReference>